<reference evidence="2 3" key="1">
    <citation type="submission" date="2016-10" db="EMBL/GenBank/DDBJ databases">
        <authorList>
            <person name="de Groot N.N."/>
        </authorList>
    </citation>
    <scope>NUCLEOTIDE SEQUENCE [LARGE SCALE GENOMIC DNA]</scope>
    <source>
        <strain evidence="2 3">DSM 21228</strain>
    </source>
</reference>
<dbReference type="EMBL" id="FNQP01000012">
    <property type="protein sequence ID" value="SEA72917.1"/>
    <property type="molecule type" value="Genomic_DNA"/>
</dbReference>
<dbReference type="RefSeq" id="WP_255697746.1">
    <property type="nucleotide sequence ID" value="NZ_FNQP01000012.1"/>
</dbReference>
<organism evidence="2 3">
    <name type="scientific">Thiothrix caldifontis</name>
    <dbReference type="NCBI Taxonomy" id="525918"/>
    <lineage>
        <taxon>Bacteria</taxon>
        <taxon>Pseudomonadati</taxon>
        <taxon>Pseudomonadota</taxon>
        <taxon>Gammaproteobacteria</taxon>
        <taxon>Thiotrichales</taxon>
        <taxon>Thiotrichaceae</taxon>
        <taxon>Thiothrix</taxon>
    </lineage>
</organism>
<protein>
    <submittedName>
        <fullName evidence="2">Uncharacterized protein</fullName>
    </submittedName>
</protein>
<dbReference type="Proteomes" id="UP000199397">
    <property type="component" value="Unassembled WGS sequence"/>
</dbReference>
<evidence type="ECO:0000256" key="1">
    <source>
        <dbReference type="SAM" id="Phobius"/>
    </source>
</evidence>
<proteinExistence type="predicted"/>
<keyword evidence="3" id="KW-1185">Reference proteome</keyword>
<sequence>MFKDITSRYDMTSASLDVILMLAGAFLLGFLFCYFRNRSGHEE</sequence>
<dbReference type="STRING" id="525918.SAMN05660964_02273"/>
<accession>A0A1H4DK09</accession>
<keyword evidence="1" id="KW-0812">Transmembrane</keyword>
<evidence type="ECO:0000313" key="2">
    <source>
        <dbReference type="EMBL" id="SEA72917.1"/>
    </source>
</evidence>
<keyword evidence="1" id="KW-1133">Transmembrane helix</keyword>
<gene>
    <name evidence="2" type="ORF">SAMN05660964_02273</name>
</gene>
<evidence type="ECO:0000313" key="3">
    <source>
        <dbReference type="Proteomes" id="UP000199397"/>
    </source>
</evidence>
<feature type="transmembrane region" description="Helical" evidence="1">
    <location>
        <begin position="18"/>
        <end position="35"/>
    </location>
</feature>
<keyword evidence="1" id="KW-0472">Membrane</keyword>
<name>A0A1H4DK09_9GAMM</name>
<dbReference type="AlphaFoldDB" id="A0A1H4DK09"/>